<reference evidence="1" key="1">
    <citation type="submission" date="2022-07" db="EMBL/GenBank/DDBJ databases">
        <title>Phylogenomic reconstructions and comparative analyses of Kickxellomycotina fungi.</title>
        <authorList>
            <person name="Reynolds N.K."/>
            <person name="Stajich J.E."/>
            <person name="Barry K."/>
            <person name="Grigoriev I.V."/>
            <person name="Crous P."/>
            <person name="Smith M.E."/>
        </authorList>
    </citation>
    <scope>NUCLEOTIDE SEQUENCE</scope>
    <source>
        <strain evidence="1">NRRL 1566</strain>
    </source>
</reference>
<dbReference type="Proteomes" id="UP001139887">
    <property type="component" value="Unassembled WGS sequence"/>
</dbReference>
<evidence type="ECO:0000313" key="2">
    <source>
        <dbReference type="Proteomes" id="UP001139887"/>
    </source>
</evidence>
<accession>A0A9W8I9P5</accession>
<dbReference type="EMBL" id="JANBUW010000060">
    <property type="protein sequence ID" value="KAJ2849752.1"/>
    <property type="molecule type" value="Genomic_DNA"/>
</dbReference>
<evidence type="ECO:0000313" key="1">
    <source>
        <dbReference type="EMBL" id="KAJ2849752.1"/>
    </source>
</evidence>
<comment type="caution">
    <text evidence="1">The sequence shown here is derived from an EMBL/GenBank/DDBJ whole genome shotgun (WGS) entry which is preliminary data.</text>
</comment>
<protein>
    <submittedName>
        <fullName evidence="1">Uncharacterized protein</fullName>
    </submittedName>
</protein>
<dbReference type="AlphaFoldDB" id="A0A9W8I9P5"/>
<organism evidence="1 2">
    <name type="scientific">Coemansia brasiliensis</name>
    <dbReference type="NCBI Taxonomy" id="2650707"/>
    <lineage>
        <taxon>Eukaryota</taxon>
        <taxon>Fungi</taxon>
        <taxon>Fungi incertae sedis</taxon>
        <taxon>Zoopagomycota</taxon>
        <taxon>Kickxellomycotina</taxon>
        <taxon>Kickxellomycetes</taxon>
        <taxon>Kickxellales</taxon>
        <taxon>Kickxellaceae</taxon>
        <taxon>Coemansia</taxon>
    </lineage>
</organism>
<gene>
    <name evidence="1" type="ORF">IWW36_002400</name>
</gene>
<name>A0A9W8I9P5_9FUNG</name>
<sequence length="359" mass="39647">MTFGSIASAEEQEKPERPSYIGIHTLDSNTDILFVSSGCGQGVGWTSSQVMEMRAKDFIVSGFDSNDYANVYQKKIKASADEEDEDDSSAYQMYVYLKTASGTPVLTRVTSFKCDNCVVYIGVAFPEAPFREQQELEVQQLDGAMRRMNISRQQAISTAVCKRGAAQAPAQRTRLYHARGKTTKAALILEHPDASSVETEETGRRPAGPLVVFVTGSISKLVDADPSDLHNFPFLRLVAPEDLLHTSKFFDKLSDSPDVLFETFALLQRPPVIEGDIAVADEDNYRVVVECLGASVTDGVALMLRKLRVAPPPKRDSLGQYIHSKIHEIDDKEGYVSLEELISSDCGTTDIGEFWSELR</sequence>
<keyword evidence="2" id="KW-1185">Reference proteome</keyword>
<proteinExistence type="predicted"/>
<dbReference type="OrthoDB" id="411251at2759"/>